<keyword evidence="1" id="KW-1133">Transmembrane helix</keyword>
<keyword evidence="3" id="KW-1185">Reference proteome</keyword>
<evidence type="ECO:0000313" key="2">
    <source>
        <dbReference type="EMBL" id="KAK4022208.1"/>
    </source>
</evidence>
<comment type="caution">
    <text evidence="2">The sequence shown here is derived from an EMBL/GenBank/DDBJ whole genome shotgun (WGS) entry which is preliminary data.</text>
</comment>
<sequence length="134" mass="16032">MHAAFCKQKTPSFAVTLFRRIVLFSPKASHFLLRLDSIWQFSLIFLFFFFFRIFCKTDSNYCMDTDFLRLFFNVDVTSTILFALQKFKKTCFVQGKKQQKKNVTFNQIVVTIKENLFTFFSKKRPNKKQNKETT</sequence>
<accession>A0ABR0AAX2</accession>
<dbReference type="Proteomes" id="UP001234178">
    <property type="component" value="Unassembled WGS sequence"/>
</dbReference>
<name>A0ABR0AAX2_9CRUS</name>
<protein>
    <recommendedName>
        <fullName evidence="4">Transmembrane protein</fullName>
    </recommendedName>
</protein>
<evidence type="ECO:0000313" key="3">
    <source>
        <dbReference type="Proteomes" id="UP001234178"/>
    </source>
</evidence>
<feature type="transmembrane region" description="Helical" evidence="1">
    <location>
        <begin position="37"/>
        <end position="55"/>
    </location>
</feature>
<proteinExistence type="predicted"/>
<evidence type="ECO:0008006" key="4">
    <source>
        <dbReference type="Google" id="ProtNLM"/>
    </source>
</evidence>
<reference evidence="2 3" key="1">
    <citation type="journal article" date="2023" name="Nucleic Acids Res.">
        <title>The hologenome of Daphnia magna reveals possible DNA methylation and microbiome-mediated evolution of the host genome.</title>
        <authorList>
            <person name="Chaturvedi A."/>
            <person name="Li X."/>
            <person name="Dhandapani V."/>
            <person name="Marshall H."/>
            <person name="Kissane S."/>
            <person name="Cuenca-Cambronero M."/>
            <person name="Asole G."/>
            <person name="Calvet F."/>
            <person name="Ruiz-Romero M."/>
            <person name="Marangio P."/>
            <person name="Guigo R."/>
            <person name="Rago D."/>
            <person name="Mirbahai L."/>
            <person name="Eastwood N."/>
            <person name="Colbourne J.K."/>
            <person name="Zhou J."/>
            <person name="Mallon E."/>
            <person name="Orsini L."/>
        </authorList>
    </citation>
    <scope>NUCLEOTIDE SEQUENCE [LARGE SCALE GENOMIC DNA]</scope>
    <source>
        <strain evidence="2">LRV0_1</strain>
    </source>
</reference>
<organism evidence="2 3">
    <name type="scientific">Daphnia magna</name>
    <dbReference type="NCBI Taxonomy" id="35525"/>
    <lineage>
        <taxon>Eukaryota</taxon>
        <taxon>Metazoa</taxon>
        <taxon>Ecdysozoa</taxon>
        <taxon>Arthropoda</taxon>
        <taxon>Crustacea</taxon>
        <taxon>Branchiopoda</taxon>
        <taxon>Diplostraca</taxon>
        <taxon>Cladocera</taxon>
        <taxon>Anomopoda</taxon>
        <taxon>Daphniidae</taxon>
        <taxon>Daphnia</taxon>
    </lineage>
</organism>
<dbReference type="EMBL" id="JAOYFB010000037">
    <property type="protein sequence ID" value="KAK4022208.1"/>
    <property type="molecule type" value="Genomic_DNA"/>
</dbReference>
<evidence type="ECO:0000256" key="1">
    <source>
        <dbReference type="SAM" id="Phobius"/>
    </source>
</evidence>
<keyword evidence="1" id="KW-0472">Membrane</keyword>
<gene>
    <name evidence="2" type="ORF">OUZ56_007687</name>
</gene>
<keyword evidence="1" id="KW-0812">Transmembrane</keyword>